<feature type="non-terminal residue" evidence="2">
    <location>
        <position position="1"/>
    </location>
</feature>
<comment type="caution">
    <text evidence="2">The sequence shown here is derived from an EMBL/GenBank/DDBJ whole genome shotgun (WGS) entry which is preliminary data.</text>
</comment>
<feature type="compositionally biased region" description="Acidic residues" evidence="1">
    <location>
        <begin position="53"/>
        <end position="75"/>
    </location>
</feature>
<proteinExistence type="predicted"/>
<feature type="non-terminal residue" evidence="2">
    <location>
        <position position="75"/>
    </location>
</feature>
<evidence type="ECO:0000313" key="3">
    <source>
        <dbReference type="Proteomes" id="UP000824469"/>
    </source>
</evidence>
<dbReference type="EMBL" id="JAHRHJ020003813">
    <property type="protein sequence ID" value="KAH9289952.1"/>
    <property type="molecule type" value="Genomic_DNA"/>
</dbReference>
<organism evidence="2 3">
    <name type="scientific">Taxus chinensis</name>
    <name type="common">Chinese yew</name>
    <name type="synonym">Taxus wallichiana var. chinensis</name>
    <dbReference type="NCBI Taxonomy" id="29808"/>
    <lineage>
        <taxon>Eukaryota</taxon>
        <taxon>Viridiplantae</taxon>
        <taxon>Streptophyta</taxon>
        <taxon>Embryophyta</taxon>
        <taxon>Tracheophyta</taxon>
        <taxon>Spermatophyta</taxon>
        <taxon>Pinopsida</taxon>
        <taxon>Pinidae</taxon>
        <taxon>Conifers II</taxon>
        <taxon>Cupressales</taxon>
        <taxon>Taxaceae</taxon>
        <taxon>Taxus</taxon>
    </lineage>
</organism>
<gene>
    <name evidence="2" type="ORF">KI387_034069</name>
</gene>
<sequence>ARGGPKGWGWNVVTPSVPVIARRVVHTRERASAPQAPILQIAASPAHSSEYPIDIDSESEDFTEGETEEETEDME</sequence>
<feature type="region of interest" description="Disordered" evidence="1">
    <location>
        <begin position="44"/>
        <end position="75"/>
    </location>
</feature>
<name>A0AA38BVY6_TAXCH</name>
<dbReference type="AlphaFoldDB" id="A0AA38BVY6"/>
<keyword evidence="3" id="KW-1185">Reference proteome</keyword>
<evidence type="ECO:0000313" key="2">
    <source>
        <dbReference type="EMBL" id="KAH9289952.1"/>
    </source>
</evidence>
<protein>
    <submittedName>
        <fullName evidence="2">Uncharacterized protein</fullName>
    </submittedName>
</protein>
<evidence type="ECO:0000256" key="1">
    <source>
        <dbReference type="SAM" id="MobiDB-lite"/>
    </source>
</evidence>
<reference evidence="2 3" key="1">
    <citation type="journal article" date="2021" name="Nat. Plants">
        <title>The Taxus genome provides insights into paclitaxel biosynthesis.</title>
        <authorList>
            <person name="Xiong X."/>
            <person name="Gou J."/>
            <person name="Liao Q."/>
            <person name="Li Y."/>
            <person name="Zhou Q."/>
            <person name="Bi G."/>
            <person name="Li C."/>
            <person name="Du R."/>
            <person name="Wang X."/>
            <person name="Sun T."/>
            <person name="Guo L."/>
            <person name="Liang H."/>
            <person name="Lu P."/>
            <person name="Wu Y."/>
            <person name="Zhang Z."/>
            <person name="Ro D.K."/>
            <person name="Shang Y."/>
            <person name="Huang S."/>
            <person name="Yan J."/>
        </authorList>
    </citation>
    <scope>NUCLEOTIDE SEQUENCE [LARGE SCALE GENOMIC DNA]</scope>
    <source>
        <strain evidence="2">Ta-2019</strain>
    </source>
</reference>
<accession>A0AA38BVY6</accession>
<dbReference type="Proteomes" id="UP000824469">
    <property type="component" value="Unassembled WGS sequence"/>
</dbReference>